<comment type="caution">
    <text evidence="10">The sequence shown here is derived from an EMBL/GenBank/DDBJ whole genome shotgun (WGS) entry which is preliminary data.</text>
</comment>
<evidence type="ECO:0000256" key="3">
    <source>
        <dbReference type="ARBA" id="ARBA00012421"/>
    </source>
</evidence>
<reference evidence="10 11" key="2">
    <citation type="submission" date="2016-08" db="EMBL/GenBank/DDBJ databases">
        <title>Pervasive Adenine N6-methylation of Active Genes in Fungi.</title>
        <authorList>
            <consortium name="DOE Joint Genome Institute"/>
            <person name="Mondo S.J."/>
            <person name="Dannebaum R.O."/>
            <person name="Kuo R.C."/>
            <person name="Labutti K."/>
            <person name="Haridas S."/>
            <person name="Kuo A."/>
            <person name="Salamov A."/>
            <person name="Ahrendt S.R."/>
            <person name="Lipzen A."/>
            <person name="Sullivan W."/>
            <person name="Andreopoulos W.B."/>
            <person name="Clum A."/>
            <person name="Lindquist E."/>
            <person name="Daum C."/>
            <person name="Ramamoorthy G.K."/>
            <person name="Gryganskyi A."/>
            <person name="Culley D."/>
            <person name="Magnuson J.K."/>
            <person name="James T.Y."/>
            <person name="O'Malley M.A."/>
            <person name="Stajich J.E."/>
            <person name="Spatafora J.W."/>
            <person name="Visel A."/>
            <person name="Grigoriev I.V."/>
        </authorList>
    </citation>
    <scope>NUCLEOTIDE SEQUENCE [LARGE SCALE GENOMIC DNA]</scope>
    <source>
        <strain evidence="10 11">S4</strain>
    </source>
</reference>
<dbReference type="SMART" id="SM00471">
    <property type="entry name" value="HDc"/>
    <property type="match status" value="1"/>
</dbReference>
<dbReference type="OrthoDB" id="5152799at2759"/>
<keyword evidence="4 7" id="KW-0663">Pyridoxal phosphate</keyword>
<reference evidence="10 11" key="1">
    <citation type="submission" date="2016-08" db="EMBL/GenBank/DDBJ databases">
        <title>A Parts List for Fungal Cellulosomes Revealed by Comparative Genomics.</title>
        <authorList>
            <consortium name="DOE Joint Genome Institute"/>
            <person name="Haitjema C.H."/>
            <person name="Gilmore S.P."/>
            <person name="Henske J.K."/>
            <person name="Solomon K.V."/>
            <person name="De Groot R."/>
            <person name="Kuo A."/>
            <person name="Mondo S.J."/>
            <person name="Salamov A.A."/>
            <person name="Labutti K."/>
            <person name="Zhao Z."/>
            <person name="Chiniquy J."/>
            <person name="Barry K."/>
            <person name="Brewer H.M."/>
            <person name="Purvine S.O."/>
            <person name="Wright A.T."/>
            <person name="Boxma B."/>
            <person name="Van Alen T."/>
            <person name="Hackstein J.H."/>
            <person name="Baker S.E."/>
            <person name="Grigoriev I.V."/>
            <person name="O'Malley M.A."/>
        </authorList>
    </citation>
    <scope>NUCLEOTIDE SEQUENCE [LARGE SCALE GENOMIC DNA]</scope>
    <source>
        <strain evidence="10 11">S4</strain>
    </source>
</reference>
<dbReference type="Gene3D" id="3.90.1150.160">
    <property type="match status" value="1"/>
</dbReference>
<evidence type="ECO:0000256" key="8">
    <source>
        <dbReference type="RuleBase" id="RU361171"/>
    </source>
</evidence>
<dbReference type="STRING" id="1754192.A0A1Y1WT12"/>
<dbReference type="Gene3D" id="3.40.640.10">
    <property type="entry name" value="Type I PLP-dependent aspartate aminotransferase-like (Major domain)"/>
    <property type="match status" value="1"/>
</dbReference>
<keyword evidence="5 8" id="KW-0456">Lyase</keyword>
<dbReference type="PANTHER" id="PTHR43321">
    <property type="entry name" value="GLUTAMATE DECARBOXYLASE"/>
    <property type="match status" value="1"/>
</dbReference>
<accession>A0A1Y1WT12</accession>
<dbReference type="GO" id="GO:0030170">
    <property type="term" value="F:pyridoxal phosphate binding"/>
    <property type="evidence" value="ECO:0007669"/>
    <property type="project" value="InterPro"/>
</dbReference>
<dbReference type="EC" id="4.1.1.15" evidence="3 8"/>
<evidence type="ECO:0000256" key="5">
    <source>
        <dbReference type="ARBA" id="ARBA00023239"/>
    </source>
</evidence>
<dbReference type="GO" id="GO:0004351">
    <property type="term" value="F:glutamate decarboxylase activity"/>
    <property type="evidence" value="ECO:0007669"/>
    <property type="project" value="UniProtKB-EC"/>
</dbReference>
<dbReference type="Gene3D" id="1.10.3210.50">
    <property type="match status" value="1"/>
</dbReference>
<dbReference type="InterPro" id="IPR015421">
    <property type="entry name" value="PyrdxlP-dep_Trfase_major"/>
</dbReference>
<evidence type="ECO:0000256" key="6">
    <source>
        <dbReference type="ARBA" id="ARBA00048868"/>
    </source>
</evidence>
<organism evidence="10 11">
    <name type="scientific">Anaeromyces robustus</name>
    <dbReference type="NCBI Taxonomy" id="1754192"/>
    <lineage>
        <taxon>Eukaryota</taxon>
        <taxon>Fungi</taxon>
        <taxon>Fungi incertae sedis</taxon>
        <taxon>Chytridiomycota</taxon>
        <taxon>Chytridiomycota incertae sedis</taxon>
        <taxon>Neocallimastigomycetes</taxon>
        <taxon>Neocallimastigales</taxon>
        <taxon>Neocallimastigaceae</taxon>
        <taxon>Anaeromyces</taxon>
    </lineage>
</organism>
<dbReference type="GO" id="GO:0006538">
    <property type="term" value="P:L-glutamate catabolic process"/>
    <property type="evidence" value="ECO:0007669"/>
    <property type="project" value="TreeGrafter"/>
</dbReference>
<sequence>MDNYNNEIINDIEEYVKQDINKNDSSHDWHHILRVKNLSIAITKGELENGKKVNLFNVTAISLLHDSIDSKYCQNIEDKIKEIRKFLISKQIKEEDIDQILNGINNISYRKEIGRSPEERKVPLEIAIVQDADKLDAMGAIGISRCFAYSGAKGRPFYDPEIQPKINMSQEEYVAQSNSNQGTAINHFYEKLFNLKYMMKTDYGKIMAIERDRYMREFVDRFIKEYNVNNSNNSIYDDDSNHNNNKHLKQKKRQSILEYDYCKEHLLNFDKRNKTEVVSLAYGSRFATENLPKYIIPEKSSEPKVISQLIEDQIKIEANPSQNMATFVSTWMEPECEKLMNQAWSKNFADQDCYPMIQNIHKRCIEMLGHLFHAPQSHPFPQSSSSQNNHQVIGTATTGSSEAVMLGGLALKWRWKKIRKEKGLDDSKPNIIFGSNAQVALEKFARYFDVEMRMVPVDESTNFCLSPQRAIKYVDENTIGIMVILGSTYTGHFEPVEEMCKVLDDYQEKTGIDIPIHVDAAGGGFIAPFAFPDLKWSFELNRVHSINVSGHKYGLVYPGIGWIVWKSKDYLPKELIFQLNYLGSVEYTFTLNFSRTSTTVLGQYYNFLRLGYEGYTSIINNCLINARRLAYALNDLDYFNILSDVNKKYKNSYFSEQDPNHDDKDNNQEYFQPCLPVVAFEIKQNYKEYQPHVTEANLSKLLKIHGWIVPCYELPPNEQNRTILRIVIRESHSEELINYLFKNIHQSIEDLIDGKDYNLEKRKKRTSSMNYINEQNSLNLEKENKEMFDTKTKWGVC</sequence>
<dbReference type="InterPro" id="IPR015424">
    <property type="entry name" value="PyrdxlP-dep_Trfase"/>
</dbReference>
<dbReference type="PANTHER" id="PTHR43321:SF3">
    <property type="entry name" value="GLUTAMATE DECARBOXYLASE"/>
    <property type="match status" value="1"/>
</dbReference>
<dbReference type="CDD" id="cd00077">
    <property type="entry name" value="HDc"/>
    <property type="match status" value="1"/>
</dbReference>
<dbReference type="InterPro" id="IPR010107">
    <property type="entry name" value="Glutamate_decarboxylase"/>
</dbReference>
<evidence type="ECO:0000256" key="4">
    <source>
        <dbReference type="ARBA" id="ARBA00022898"/>
    </source>
</evidence>
<feature type="domain" description="HD/PDEase" evidence="9">
    <location>
        <begin position="24"/>
        <end position="147"/>
    </location>
</feature>
<dbReference type="Gene3D" id="4.10.280.50">
    <property type="match status" value="1"/>
</dbReference>
<name>A0A1Y1WT12_9FUNG</name>
<evidence type="ECO:0000313" key="11">
    <source>
        <dbReference type="Proteomes" id="UP000193944"/>
    </source>
</evidence>
<keyword evidence="11" id="KW-1185">Reference proteome</keyword>
<dbReference type="InterPro" id="IPR003607">
    <property type="entry name" value="HD/PDEase_dom"/>
</dbReference>
<dbReference type="SUPFAM" id="SSF109604">
    <property type="entry name" value="HD-domain/PDEase-like"/>
    <property type="match status" value="1"/>
</dbReference>
<comment type="similarity">
    <text evidence="2 8">Belongs to the group II decarboxylase family.</text>
</comment>
<gene>
    <name evidence="10" type="ORF">BCR32DRAFT_296089</name>
</gene>
<dbReference type="EMBL" id="MCFG01000284">
    <property type="protein sequence ID" value="ORX76690.1"/>
    <property type="molecule type" value="Genomic_DNA"/>
</dbReference>
<evidence type="ECO:0000256" key="2">
    <source>
        <dbReference type="ARBA" id="ARBA00009533"/>
    </source>
</evidence>
<keyword evidence="8" id="KW-0210">Decarboxylase</keyword>
<feature type="modified residue" description="N6-(pyridoxal phosphate)lysine" evidence="7">
    <location>
        <position position="552"/>
    </location>
</feature>
<protein>
    <recommendedName>
        <fullName evidence="3 8">Glutamate decarboxylase</fullName>
        <ecNumber evidence="3 8">4.1.1.15</ecNumber>
    </recommendedName>
</protein>
<proteinExistence type="inferred from homology"/>
<evidence type="ECO:0000256" key="7">
    <source>
        <dbReference type="PIRSR" id="PIRSR602129-50"/>
    </source>
</evidence>
<dbReference type="GO" id="GO:0005829">
    <property type="term" value="C:cytosol"/>
    <property type="evidence" value="ECO:0007669"/>
    <property type="project" value="TreeGrafter"/>
</dbReference>
<evidence type="ECO:0000313" key="10">
    <source>
        <dbReference type="EMBL" id="ORX76690.1"/>
    </source>
</evidence>
<comment type="cofactor">
    <cofactor evidence="1 7 8">
        <name>pyridoxal 5'-phosphate</name>
        <dbReference type="ChEBI" id="CHEBI:597326"/>
    </cofactor>
</comment>
<dbReference type="NCBIfam" id="TIGR01788">
    <property type="entry name" value="Glu-decarb-GAD"/>
    <property type="match status" value="1"/>
</dbReference>
<dbReference type="Proteomes" id="UP000193944">
    <property type="component" value="Unassembled WGS sequence"/>
</dbReference>
<dbReference type="Pfam" id="PF00282">
    <property type="entry name" value="Pyridoxal_deC"/>
    <property type="match status" value="1"/>
</dbReference>
<evidence type="ECO:0000259" key="9">
    <source>
        <dbReference type="SMART" id="SM00471"/>
    </source>
</evidence>
<comment type="catalytic activity">
    <reaction evidence="6 8">
        <text>L-glutamate + H(+) = 4-aminobutanoate + CO2</text>
        <dbReference type="Rhea" id="RHEA:17785"/>
        <dbReference type="ChEBI" id="CHEBI:15378"/>
        <dbReference type="ChEBI" id="CHEBI:16526"/>
        <dbReference type="ChEBI" id="CHEBI:29985"/>
        <dbReference type="ChEBI" id="CHEBI:59888"/>
        <dbReference type="EC" id="4.1.1.15"/>
    </reaction>
</comment>
<evidence type="ECO:0000256" key="1">
    <source>
        <dbReference type="ARBA" id="ARBA00001933"/>
    </source>
</evidence>
<dbReference type="SUPFAM" id="SSF53383">
    <property type="entry name" value="PLP-dependent transferases"/>
    <property type="match status" value="1"/>
</dbReference>
<dbReference type="InterPro" id="IPR002129">
    <property type="entry name" value="PyrdxlP-dep_de-COase"/>
</dbReference>
<dbReference type="AlphaFoldDB" id="A0A1Y1WT12"/>
<dbReference type="FunFam" id="3.40.640.10:FF:000017">
    <property type="entry name" value="Glutamate decarboxylase"/>
    <property type="match status" value="1"/>
</dbReference>